<dbReference type="Proteomes" id="UP000253816">
    <property type="component" value="Unassembled WGS sequence"/>
</dbReference>
<accession>A0A369KGI4</accession>
<reference evidence="2 4" key="1">
    <citation type="submission" date="2018-07" db="EMBL/GenBank/DDBJ databases">
        <title>Comparative genomics of the Candidatus Parilichlamydiaceae reveals evidence of convergent evolution and genome reduction in the phylum Chlamydiae.</title>
        <authorList>
            <person name="Taylor-Brown A."/>
            <person name="Polkinghorne A."/>
        </authorList>
    </citation>
    <scope>NUCLEOTIDE SEQUENCE [LARGE SCALE GENOMIC DNA]</scope>
    <source>
        <strain evidence="2 4">Hat2</strain>
    </source>
</reference>
<dbReference type="EMBL" id="QQBG01000007">
    <property type="protein sequence ID" value="RDB31818.1"/>
    <property type="molecule type" value="Genomic_DNA"/>
</dbReference>
<evidence type="ECO:0000313" key="3">
    <source>
        <dbReference type="EMBL" id="RDB31818.1"/>
    </source>
</evidence>
<gene>
    <name evidence="3" type="ORF">HAT2_00073</name>
    <name evidence="2" type="ORF">HAT2_00076</name>
</gene>
<comment type="caution">
    <text evidence="2">The sequence shown here is derived from an EMBL/GenBank/DDBJ whole genome shotgun (WGS) entry which is preliminary data.</text>
</comment>
<evidence type="ECO:0000256" key="1">
    <source>
        <dbReference type="SAM" id="MobiDB-lite"/>
    </source>
</evidence>
<sequence length="204" mass="23149">MFAQHYAAQGALTTNWNVSPDQQPSCGKLPAPTGDTQEVLFQRMMEGVTTQTINAVALIAPEEIIRKMEQQKRRSKPSVFLARKQARRAGRGGSLARFESSVAERQKRRQPSQNKTAKQKEMQLADSLKRIFGQFCGLIVNSERDLSTLEKQLTHMTQKDSSWHPAQLYLVQVRVSHLSQKIEFFTSLMNKALESSKQIMNTQI</sequence>
<dbReference type="EMBL" id="QQBG01000007">
    <property type="protein sequence ID" value="RDB31815.1"/>
    <property type="molecule type" value="Genomic_DNA"/>
</dbReference>
<proteinExistence type="predicted"/>
<evidence type="ECO:0000313" key="4">
    <source>
        <dbReference type="Proteomes" id="UP000253816"/>
    </source>
</evidence>
<feature type="region of interest" description="Disordered" evidence="1">
    <location>
        <begin position="69"/>
        <end position="121"/>
    </location>
</feature>
<name>A0A369KGI4_9BACT</name>
<organism evidence="2 4">
    <name type="scientific">Candidatus Similichlamydia laticola</name>
    <dbReference type="NCBI Taxonomy" id="2170265"/>
    <lineage>
        <taxon>Bacteria</taxon>
        <taxon>Pseudomonadati</taxon>
        <taxon>Chlamydiota</taxon>
        <taxon>Chlamydiia</taxon>
        <taxon>Parachlamydiales</taxon>
        <taxon>Candidatus Parilichlamydiaceae</taxon>
        <taxon>Candidatus Similichlamydia</taxon>
    </lineage>
</organism>
<protein>
    <submittedName>
        <fullName evidence="2">Uncharacterized protein</fullName>
    </submittedName>
</protein>
<dbReference type="RefSeq" id="WP_114544067.1">
    <property type="nucleotide sequence ID" value="NZ_QQBG01000007.1"/>
</dbReference>
<evidence type="ECO:0000313" key="2">
    <source>
        <dbReference type="EMBL" id="RDB31815.1"/>
    </source>
</evidence>
<dbReference type="AlphaFoldDB" id="A0A369KGI4"/>
<dbReference type="OrthoDB" id="21587at2"/>
<keyword evidence="4" id="KW-1185">Reference proteome</keyword>